<gene>
    <name evidence="1" type="ORF">PWYN_01070</name>
</gene>
<dbReference type="STRING" id="268407.PWYN_01070"/>
<reference evidence="1 2" key="2">
    <citation type="submission" date="2014-10" db="EMBL/GenBank/DDBJ databases">
        <title>Comparative genomics of the Paenibacillus odorifer group.</title>
        <authorList>
            <person name="Tsai Y.-C."/>
            <person name="Martin N."/>
            <person name="Korlach J."/>
            <person name="Wiedmann M."/>
        </authorList>
    </citation>
    <scope>NUCLEOTIDE SEQUENCE [LARGE SCALE GENOMIC DNA]</scope>
    <source>
        <strain evidence="1 2">DSM 18334</strain>
    </source>
</reference>
<name>A0A098MGX7_9BACL</name>
<dbReference type="EMBL" id="JQCR01000001">
    <property type="protein sequence ID" value="KGE20802.1"/>
    <property type="molecule type" value="Genomic_DNA"/>
</dbReference>
<organism evidence="1 2">
    <name type="scientific">Paenibacillus wynnii</name>
    <dbReference type="NCBI Taxonomy" id="268407"/>
    <lineage>
        <taxon>Bacteria</taxon>
        <taxon>Bacillati</taxon>
        <taxon>Bacillota</taxon>
        <taxon>Bacilli</taxon>
        <taxon>Bacillales</taxon>
        <taxon>Paenibacillaceae</taxon>
        <taxon>Paenibacillus</taxon>
    </lineage>
</organism>
<proteinExistence type="predicted"/>
<evidence type="ECO:0000313" key="2">
    <source>
        <dbReference type="Proteomes" id="UP000029734"/>
    </source>
</evidence>
<dbReference type="RefSeq" id="WP_036647465.1">
    <property type="nucleotide sequence ID" value="NZ_JQCR01000001.1"/>
</dbReference>
<sequence>MYVVHSLEVSGDTVNESVSVYDSAVSVKPREAFPRSYNISLLRDPVHSAASSLAIGAARAQKIDKNAKLTFSSTVPGVAEMFAEEWMRQ</sequence>
<accession>A0A098MGX7</accession>
<keyword evidence="2" id="KW-1185">Reference proteome</keyword>
<reference evidence="1 2" key="1">
    <citation type="submission" date="2014-08" db="EMBL/GenBank/DDBJ databases">
        <authorList>
            <person name="den Bakker H.C."/>
        </authorList>
    </citation>
    <scope>NUCLEOTIDE SEQUENCE [LARGE SCALE GENOMIC DNA]</scope>
    <source>
        <strain evidence="1 2">DSM 18334</strain>
    </source>
</reference>
<dbReference type="OrthoDB" id="2665626at2"/>
<dbReference type="Proteomes" id="UP000029734">
    <property type="component" value="Unassembled WGS sequence"/>
</dbReference>
<protein>
    <submittedName>
        <fullName evidence="1">Uncharacterized protein</fullName>
    </submittedName>
</protein>
<dbReference type="AlphaFoldDB" id="A0A098MGX7"/>
<evidence type="ECO:0000313" key="1">
    <source>
        <dbReference type="EMBL" id="KGE20802.1"/>
    </source>
</evidence>
<comment type="caution">
    <text evidence="1">The sequence shown here is derived from an EMBL/GenBank/DDBJ whole genome shotgun (WGS) entry which is preliminary data.</text>
</comment>